<accession>A0ACB8Z0G3</accession>
<protein>
    <submittedName>
        <fullName evidence="1">Uncharacterized protein</fullName>
    </submittedName>
</protein>
<comment type="caution">
    <text evidence="1">The sequence shown here is derived from an EMBL/GenBank/DDBJ whole genome shotgun (WGS) entry which is preliminary data.</text>
</comment>
<gene>
    <name evidence="1" type="ORF">L2E82_49829</name>
</gene>
<dbReference type="EMBL" id="CM042017">
    <property type="protein sequence ID" value="KAI3691469.1"/>
    <property type="molecule type" value="Genomic_DNA"/>
</dbReference>
<reference evidence="2" key="1">
    <citation type="journal article" date="2022" name="Mol. Ecol. Resour.">
        <title>The genomes of chicory, endive, great burdock and yacon provide insights into Asteraceae palaeo-polyploidization history and plant inulin production.</title>
        <authorList>
            <person name="Fan W."/>
            <person name="Wang S."/>
            <person name="Wang H."/>
            <person name="Wang A."/>
            <person name="Jiang F."/>
            <person name="Liu H."/>
            <person name="Zhao H."/>
            <person name="Xu D."/>
            <person name="Zhang Y."/>
        </authorList>
    </citation>
    <scope>NUCLEOTIDE SEQUENCE [LARGE SCALE GENOMIC DNA]</scope>
    <source>
        <strain evidence="2">cv. Punajuju</strain>
    </source>
</reference>
<evidence type="ECO:0000313" key="1">
    <source>
        <dbReference type="EMBL" id="KAI3691469.1"/>
    </source>
</evidence>
<sequence>MLVFWLEFLACLSDLLVLVRSAKRSELHMRKHLQNRNKLSDLNRLLESKKIGVKKNKLNCHYSKTWLEENLKQKHTYMQKKRLV</sequence>
<organism evidence="1 2">
    <name type="scientific">Cichorium intybus</name>
    <name type="common">Chicory</name>
    <dbReference type="NCBI Taxonomy" id="13427"/>
    <lineage>
        <taxon>Eukaryota</taxon>
        <taxon>Viridiplantae</taxon>
        <taxon>Streptophyta</taxon>
        <taxon>Embryophyta</taxon>
        <taxon>Tracheophyta</taxon>
        <taxon>Spermatophyta</taxon>
        <taxon>Magnoliopsida</taxon>
        <taxon>eudicotyledons</taxon>
        <taxon>Gunneridae</taxon>
        <taxon>Pentapetalae</taxon>
        <taxon>asterids</taxon>
        <taxon>campanulids</taxon>
        <taxon>Asterales</taxon>
        <taxon>Asteraceae</taxon>
        <taxon>Cichorioideae</taxon>
        <taxon>Cichorieae</taxon>
        <taxon>Cichoriinae</taxon>
        <taxon>Cichorium</taxon>
    </lineage>
</organism>
<dbReference type="Proteomes" id="UP001055811">
    <property type="component" value="Linkage Group LG09"/>
</dbReference>
<evidence type="ECO:0000313" key="2">
    <source>
        <dbReference type="Proteomes" id="UP001055811"/>
    </source>
</evidence>
<name>A0ACB8Z0G3_CICIN</name>
<reference evidence="1 2" key="2">
    <citation type="journal article" date="2022" name="Mol. Ecol. Resour.">
        <title>The genomes of chicory, endive, great burdock and yacon provide insights into Asteraceae paleo-polyploidization history and plant inulin production.</title>
        <authorList>
            <person name="Fan W."/>
            <person name="Wang S."/>
            <person name="Wang H."/>
            <person name="Wang A."/>
            <person name="Jiang F."/>
            <person name="Liu H."/>
            <person name="Zhao H."/>
            <person name="Xu D."/>
            <person name="Zhang Y."/>
        </authorList>
    </citation>
    <scope>NUCLEOTIDE SEQUENCE [LARGE SCALE GENOMIC DNA]</scope>
    <source>
        <strain evidence="2">cv. Punajuju</strain>
        <tissue evidence="1">Leaves</tissue>
    </source>
</reference>
<proteinExistence type="predicted"/>
<keyword evidence="2" id="KW-1185">Reference proteome</keyword>